<dbReference type="PANTHER" id="PTHR13228">
    <property type="entry name" value="CONSERVED OLIGOMERIC GOLGI COMPLEX COMPONENT 5"/>
    <property type="match status" value="1"/>
</dbReference>
<reference evidence="3" key="1">
    <citation type="submission" date="2020-12" db="UniProtKB">
        <authorList>
            <consortium name="WormBaseParasite"/>
        </authorList>
    </citation>
    <scope>IDENTIFICATION</scope>
    <source>
        <strain evidence="3">MHco3</strain>
    </source>
</reference>
<accession>A0A7I4XY91</accession>
<evidence type="ECO:0000313" key="2">
    <source>
        <dbReference type="Proteomes" id="UP000025227"/>
    </source>
</evidence>
<name>A0A7I4XY91_HAECO</name>
<evidence type="ECO:0000256" key="1">
    <source>
        <dbReference type="SAM" id="Coils"/>
    </source>
</evidence>
<proteinExistence type="predicted"/>
<evidence type="ECO:0000313" key="3">
    <source>
        <dbReference type="WBParaSite" id="HCON_00019810-00001"/>
    </source>
</evidence>
<dbReference type="OMA" id="ESLPFWF"/>
<dbReference type="GO" id="GO:0006891">
    <property type="term" value="P:intra-Golgi vesicle-mediated transport"/>
    <property type="evidence" value="ECO:0007669"/>
    <property type="project" value="InterPro"/>
</dbReference>
<dbReference type="InterPro" id="IPR019465">
    <property type="entry name" value="Cog5"/>
</dbReference>
<sequence>MSVETDLEDFIWGRITEQNYLERIVTCDEFTSENILRRVSQIDESLNRQLRKGVEENLSRLLEQTTALEALDCTQRNVHSEMNEVYENCDRFAKTLDSLLHDYRNLVAKLEGLTVEKDLTADALRCEDLLDSLEKRNEIVKRSEIVSEIKGVVADNSDLLSISWLRDALTTRLKAVENEVRRSAADDLRRGLVSLNASLISSATRALENLEVLDAELEVQLSSAAAEVDSKLVELSSSPESSMRSLQQCVNLIHSQLEQCALLGKTHLMRFVEKLARIIRARVPLDATYSLRFIQQINRVLSARPECSGPLIEALRPLKNSISSQSLARLHRIVEQQDFNTSQNLVFVDVLSSAIEEKIKRLSWDNELRDETEKNIQKCLSMVAKRLESELKLDTENLLLGDRLRSDQLKNYRLLEVANGLAAKWPSQATPLLTFEQEAVAIIMESIRESIFTIVGAMHREVLGNKDISPYMQELIAYINRIEFHTSHFPSSIRRSASLSFLADYIIELFLINATLLRPSSDSIRQRLRTDLESLLDAVESKLNPSMKYPDRNQLLSLWHRDGSIFDNESDTSLPTWIYLHILISDSPNNLVSPHTSVDWTIDQYVKWCCDHTDFEIVSFLSGLLASYTTTVVNRHETQFVPHYPKMMELVRKATDSTT</sequence>
<dbReference type="OrthoDB" id="18786at2759"/>
<keyword evidence="1" id="KW-0175">Coiled coil</keyword>
<dbReference type="WBParaSite" id="HCON_00019810-00001">
    <property type="protein sequence ID" value="HCON_00019810-00001"/>
    <property type="gene ID" value="HCON_00019810"/>
</dbReference>
<dbReference type="AlphaFoldDB" id="A0A7I4XY91"/>
<dbReference type="Proteomes" id="UP000025227">
    <property type="component" value="Unplaced"/>
</dbReference>
<protein>
    <submittedName>
        <fullName evidence="3">Conserved oligomeric Golgi complex subunit 5</fullName>
    </submittedName>
</protein>
<dbReference type="GO" id="GO:0017119">
    <property type="term" value="C:Golgi transport complex"/>
    <property type="evidence" value="ECO:0007669"/>
    <property type="project" value="InterPro"/>
</dbReference>
<dbReference type="PANTHER" id="PTHR13228:SF3">
    <property type="entry name" value="CONSERVED OLIGOMERIC GOLGI COMPLEX SUBUNIT 5"/>
    <property type="match status" value="1"/>
</dbReference>
<feature type="coiled-coil region" evidence="1">
    <location>
        <begin position="166"/>
        <end position="227"/>
    </location>
</feature>
<organism evidence="2 3">
    <name type="scientific">Haemonchus contortus</name>
    <name type="common">Barber pole worm</name>
    <dbReference type="NCBI Taxonomy" id="6289"/>
    <lineage>
        <taxon>Eukaryota</taxon>
        <taxon>Metazoa</taxon>
        <taxon>Ecdysozoa</taxon>
        <taxon>Nematoda</taxon>
        <taxon>Chromadorea</taxon>
        <taxon>Rhabditida</taxon>
        <taxon>Rhabditina</taxon>
        <taxon>Rhabditomorpha</taxon>
        <taxon>Strongyloidea</taxon>
        <taxon>Trichostrongylidae</taxon>
        <taxon>Haemonchus</taxon>
    </lineage>
</organism>
<keyword evidence="2" id="KW-1185">Reference proteome</keyword>